<dbReference type="SUPFAM" id="SSF56601">
    <property type="entry name" value="beta-lactamase/transpeptidase-like"/>
    <property type="match status" value="1"/>
</dbReference>
<evidence type="ECO:0000313" key="3">
    <source>
        <dbReference type="Proteomes" id="UP000616885"/>
    </source>
</evidence>
<comment type="caution">
    <text evidence="2">The sequence shown here is derived from an EMBL/GenBank/DDBJ whole genome shotgun (WGS) entry which is preliminary data.</text>
</comment>
<dbReference type="InterPro" id="IPR001466">
    <property type="entry name" value="Beta-lactam-related"/>
</dbReference>
<dbReference type="PANTHER" id="PTHR43283:SF7">
    <property type="entry name" value="BETA-LACTAMASE-RELATED DOMAIN-CONTAINING PROTEIN"/>
    <property type="match status" value="1"/>
</dbReference>
<evidence type="ECO:0000313" key="2">
    <source>
        <dbReference type="EMBL" id="KAF9760171.1"/>
    </source>
</evidence>
<dbReference type="InterPro" id="IPR012338">
    <property type="entry name" value="Beta-lactam/transpept-like"/>
</dbReference>
<dbReference type="EMBL" id="JADCTT010000001">
    <property type="protein sequence ID" value="KAF9760171.1"/>
    <property type="molecule type" value="Genomic_DNA"/>
</dbReference>
<dbReference type="Proteomes" id="UP000616885">
    <property type="component" value="Unassembled WGS sequence"/>
</dbReference>
<dbReference type="Gene3D" id="3.40.710.10">
    <property type="entry name" value="DD-peptidase/beta-lactamase superfamily"/>
    <property type="match status" value="1"/>
</dbReference>
<dbReference type="AlphaFoldDB" id="A0A8H7NQN4"/>
<gene>
    <name evidence="2" type="ORF">IM811_001865</name>
</gene>
<proteinExistence type="predicted"/>
<dbReference type="PANTHER" id="PTHR43283">
    <property type="entry name" value="BETA-LACTAMASE-RELATED"/>
    <property type="match status" value="1"/>
</dbReference>
<sequence length="418" mass="46217">MPSTEKGDDANAPLVLPRNEFSSKPSSKIGTFQLSSLIPDDPAFTPLLYRLREETFHNRTVQVRHGSYLRRFTKDPARNLGKAISEAGINLDDFMSEYGLTGCIVVQDGAIRLEEYRHGNTPASRNDIQSITKSFVSTLMAIAQQEGKLSVDDPVSRYVEELKDTAWANLTLRALASMSSGVVEQSDDPRPADIPNPYWATHLYPSQDPSAVLEWFKTFRKVAEPWEEFHYYNPNYYVLSTAISRAVGEPLEDYLSRKIWDPAGMQYDGYLRTTAAGRADGHGGLSITLSDMARFGSFVLEDFKAERAGPSVPKGWFQEISEGRTSTGPRAPGVNGMVSDFGYETGWWVPAREGDLAQLAELKAFGGTGMYGQSLIIIPKLQTVVAIQSGYHDASTSDVYSHNARFTATIASIIAQDK</sequence>
<organism evidence="2 3">
    <name type="scientific">Bionectria ochroleuca</name>
    <name type="common">Gliocladium roseum</name>
    <dbReference type="NCBI Taxonomy" id="29856"/>
    <lineage>
        <taxon>Eukaryota</taxon>
        <taxon>Fungi</taxon>
        <taxon>Dikarya</taxon>
        <taxon>Ascomycota</taxon>
        <taxon>Pezizomycotina</taxon>
        <taxon>Sordariomycetes</taxon>
        <taxon>Hypocreomycetidae</taxon>
        <taxon>Hypocreales</taxon>
        <taxon>Bionectriaceae</taxon>
        <taxon>Clonostachys</taxon>
    </lineage>
</organism>
<reference evidence="2" key="1">
    <citation type="submission" date="2020-10" db="EMBL/GenBank/DDBJ databases">
        <title>High-Quality Genome Resource of Clonostachys rosea strain S41 by Oxford Nanopore Long-Read Sequencing.</title>
        <authorList>
            <person name="Wang H."/>
        </authorList>
    </citation>
    <scope>NUCLEOTIDE SEQUENCE</scope>
    <source>
        <strain evidence="2">S41</strain>
    </source>
</reference>
<name>A0A8H7NQN4_BIOOC</name>
<dbReference type="InterPro" id="IPR050789">
    <property type="entry name" value="Diverse_Enzym_Activities"/>
</dbReference>
<accession>A0A8H7NQN4</accession>
<feature type="domain" description="Beta-lactamase-related" evidence="1">
    <location>
        <begin position="101"/>
        <end position="387"/>
    </location>
</feature>
<evidence type="ECO:0000259" key="1">
    <source>
        <dbReference type="Pfam" id="PF00144"/>
    </source>
</evidence>
<protein>
    <recommendedName>
        <fullName evidence="1">Beta-lactamase-related domain-containing protein</fullName>
    </recommendedName>
</protein>
<dbReference type="Pfam" id="PF00144">
    <property type="entry name" value="Beta-lactamase"/>
    <property type="match status" value="1"/>
</dbReference>